<dbReference type="FunFam" id="1.10.238.10:FF:000001">
    <property type="entry name" value="Calmodulin 1"/>
    <property type="match status" value="1"/>
</dbReference>
<gene>
    <name evidence="1" type="ORF">OFUS_LOCUS19173</name>
</gene>
<accession>A0A8J1U7S2</accession>
<evidence type="ECO:0000313" key="2">
    <source>
        <dbReference type="Proteomes" id="UP000749559"/>
    </source>
</evidence>
<protein>
    <submittedName>
        <fullName evidence="1">Uncharacterized protein</fullName>
    </submittedName>
</protein>
<dbReference type="PROSITE" id="PS50222">
    <property type="entry name" value="EF_HAND_2"/>
    <property type="match status" value="4"/>
</dbReference>
<keyword evidence="2" id="KW-1185">Reference proteome</keyword>
<dbReference type="Pfam" id="PF13499">
    <property type="entry name" value="EF-hand_7"/>
    <property type="match status" value="2"/>
</dbReference>
<comment type="caution">
    <text evidence="1">The sequence shown here is derived from an EMBL/GenBank/DDBJ whole genome shotgun (WGS) entry which is preliminary data.</text>
</comment>
<dbReference type="OrthoDB" id="26525at2759"/>
<evidence type="ECO:0000313" key="1">
    <source>
        <dbReference type="EMBL" id="CAH1794489.1"/>
    </source>
</evidence>
<dbReference type="InterPro" id="IPR018247">
    <property type="entry name" value="EF_Hand_1_Ca_BS"/>
</dbReference>
<dbReference type="InterPro" id="IPR050230">
    <property type="entry name" value="CALM/Myosin/TropC-like"/>
</dbReference>
<dbReference type="SUPFAM" id="SSF47473">
    <property type="entry name" value="EF-hand"/>
    <property type="match status" value="1"/>
</dbReference>
<dbReference type="Proteomes" id="UP000749559">
    <property type="component" value="Unassembled WGS sequence"/>
</dbReference>
<dbReference type="InterPro" id="IPR002048">
    <property type="entry name" value="EF_hand_dom"/>
</dbReference>
<dbReference type="CDD" id="cd00051">
    <property type="entry name" value="EFh"/>
    <property type="match status" value="2"/>
</dbReference>
<name>A0A8J1U7S2_OWEFU</name>
<dbReference type="AlphaFoldDB" id="A0A8J1U7S2"/>
<dbReference type="GO" id="GO:0005509">
    <property type="term" value="F:calcium ion binding"/>
    <property type="evidence" value="ECO:0007669"/>
    <property type="project" value="InterPro"/>
</dbReference>
<dbReference type="PANTHER" id="PTHR23048:SF0">
    <property type="entry name" value="CALMODULIN LIKE 3"/>
    <property type="match status" value="1"/>
</dbReference>
<dbReference type="SMART" id="SM00054">
    <property type="entry name" value="EFh"/>
    <property type="match status" value="4"/>
</dbReference>
<dbReference type="EMBL" id="CAIIXF020000009">
    <property type="protein sequence ID" value="CAH1794489.1"/>
    <property type="molecule type" value="Genomic_DNA"/>
</dbReference>
<dbReference type="Gene3D" id="1.10.238.10">
    <property type="entry name" value="EF-hand"/>
    <property type="match status" value="3"/>
</dbReference>
<dbReference type="InterPro" id="IPR011992">
    <property type="entry name" value="EF-hand-dom_pair"/>
</dbReference>
<reference evidence="1" key="1">
    <citation type="submission" date="2022-03" db="EMBL/GenBank/DDBJ databases">
        <authorList>
            <person name="Martin C."/>
        </authorList>
    </citation>
    <scope>NUCLEOTIDE SEQUENCE</scope>
</reference>
<dbReference type="GO" id="GO:0016460">
    <property type="term" value="C:myosin II complex"/>
    <property type="evidence" value="ECO:0007669"/>
    <property type="project" value="TreeGrafter"/>
</dbReference>
<sequence length="151" mass="17086">MSGKLTESETTDLKEAFQLFDKDGDGRISIEEVKTVVSSLQQDIDEDQLQEMFNEVDTDGSGSIELEEFVQMMCSYRGSWQDPELEMKQAFKMFDKDGDGVISATELRSVMASLGESMTREEVEELIKDADIDGDNQVNYEEFVTMMSAKM</sequence>
<dbReference type="PROSITE" id="PS00018">
    <property type="entry name" value="EF_HAND_1"/>
    <property type="match status" value="4"/>
</dbReference>
<organism evidence="1 2">
    <name type="scientific">Owenia fusiformis</name>
    <name type="common">Polychaete worm</name>
    <dbReference type="NCBI Taxonomy" id="6347"/>
    <lineage>
        <taxon>Eukaryota</taxon>
        <taxon>Metazoa</taxon>
        <taxon>Spiralia</taxon>
        <taxon>Lophotrochozoa</taxon>
        <taxon>Annelida</taxon>
        <taxon>Polychaeta</taxon>
        <taxon>Sedentaria</taxon>
        <taxon>Canalipalpata</taxon>
        <taxon>Sabellida</taxon>
        <taxon>Oweniida</taxon>
        <taxon>Oweniidae</taxon>
        <taxon>Owenia</taxon>
    </lineage>
</organism>
<proteinExistence type="predicted"/>
<dbReference type="PANTHER" id="PTHR23048">
    <property type="entry name" value="MYOSIN LIGHT CHAIN 1, 3"/>
    <property type="match status" value="1"/>
</dbReference>